<evidence type="ECO:0000313" key="1">
    <source>
        <dbReference type="EMBL" id="TMS21039.1"/>
    </source>
</evidence>
<protein>
    <submittedName>
        <fullName evidence="1">Uncharacterized protein</fullName>
    </submittedName>
</protein>
<gene>
    <name evidence="1" type="ORF">E3U43_015012</name>
</gene>
<dbReference type="Proteomes" id="UP000793456">
    <property type="component" value="Chromosome III"/>
</dbReference>
<proteinExistence type="predicted"/>
<comment type="caution">
    <text evidence="1">The sequence shown here is derived from an EMBL/GenBank/DDBJ whole genome shotgun (WGS) entry which is preliminary data.</text>
</comment>
<organism evidence="1 2">
    <name type="scientific">Larimichthys crocea</name>
    <name type="common">Large yellow croaker</name>
    <name type="synonym">Pseudosciaena crocea</name>
    <dbReference type="NCBI Taxonomy" id="215358"/>
    <lineage>
        <taxon>Eukaryota</taxon>
        <taxon>Metazoa</taxon>
        <taxon>Chordata</taxon>
        <taxon>Craniata</taxon>
        <taxon>Vertebrata</taxon>
        <taxon>Euteleostomi</taxon>
        <taxon>Actinopterygii</taxon>
        <taxon>Neopterygii</taxon>
        <taxon>Teleostei</taxon>
        <taxon>Neoteleostei</taxon>
        <taxon>Acanthomorphata</taxon>
        <taxon>Eupercaria</taxon>
        <taxon>Sciaenidae</taxon>
        <taxon>Larimichthys</taxon>
    </lineage>
</organism>
<accession>A0ACD3RPF5</accession>
<reference evidence="1" key="1">
    <citation type="submission" date="2018-11" db="EMBL/GenBank/DDBJ databases">
        <title>The sequence and de novo assembly of Larimichthys crocea genome using PacBio and Hi-C technologies.</title>
        <authorList>
            <person name="Xu P."/>
            <person name="Chen B."/>
            <person name="Zhou Z."/>
            <person name="Ke Q."/>
            <person name="Wu Y."/>
            <person name="Bai H."/>
            <person name="Pu F."/>
        </authorList>
    </citation>
    <scope>NUCLEOTIDE SEQUENCE</scope>
    <source>
        <tissue evidence="1">Muscle</tissue>
    </source>
</reference>
<evidence type="ECO:0000313" key="2">
    <source>
        <dbReference type="Proteomes" id="UP000793456"/>
    </source>
</evidence>
<dbReference type="EMBL" id="CM011676">
    <property type="protein sequence ID" value="TMS21039.1"/>
    <property type="molecule type" value="Genomic_DNA"/>
</dbReference>
<sequence>MDTGIVPEKKRVSSERRKEKSRDAARCRRGKESEVFYELAQELPLPHSVSSSLDKASIMRLTISYLRMRKLLSTDEPIAEEETDLDFQLNGSYLKALDGFFMVLSEDGDMIYLSENINKCLGLAQFDLTGHSVFDFTHPCDHEELREMLIHKTGSKKAKEPNTERNFFIRMKCTLTSRGRTVNVKSATWKVLHCSGHVRVSDNRTEQTNGQKEPPVPYLVLICDPIPHPSNIEVPLDTKTFLSRHTMDMKFTYCDERITELMGYDPDDLLNRSVYEYYHAQDSDHLTKTHHNLFAKGQVCTGQYRMLAKRGGFVWVETQATVIYNNKNSQPQCVVCVNFVLSGIQDEKLILSLEQTEDVKPVKEELQLEEEEAVVESSQPEMSPVLPKEEVEEKVSKSDVIKLFTRAIESETLVSLYDQLKEEPEALTLLAPAPGDTIVPLDFSCSDPEIQLPLYKDVMLPSTSDKLALPLSPLPPSEPLHVTTCHF</sequence>
<keyword evidence="2" id="KW-1185">Reference proteome</keyword>
<name>A0ACD3RPF5_LARCR</name>